<accession>A0A166F5U1</accession>
<keyword evidence="2" id="KW-1133">Transmembrane helix</keyword>
<protein>
    <submittedName>
        <fullName evidence="4">Bacterial membrane flanked domain protein</fullName>
    </submittedName>
</protein>
<evidence type="ECO:0000259" key="3">
    <source>
        <dbReference type="Pfam" id="PF03703"/>
    </source>
</evidence>
<dbReference type="RefSeq" id="WP_066970627.1">
    <property type="nucleotide sequence ID" value="NZ_LWMT01000026.1"/>
</dbReference>
<feature type="compositionally biased region" description="Low complexity" evidence="1">
    <location>
        <begin position="209"/>
        <end position="220"/>
    </location>
</feature>
<dbReference type="AlphaFoldDB" id="A0A166F5U1"/>
<keyword evidence="2" id="KW-0812">Transmembrane</keyword>
<feature type="compositionally biased region" description="Basic and acidic residues" evidence="1">
    <location>
        <begin position="300"/>
        <end position="310"/>
    </location>
</feature>
<feature type="compositionally biased region" description="Polar residues" evidence="1">
    <location>
        <begin position="190"/>
        <end position="208"/>
    </location>
</feature>
<dbReference type="OrthoDB" id="78147at2157"/>
<keyword evidence="2" id="KW-0472">Membrane</keyword>
<dbReference type="PANTHER" id="PTHR37938">
    <property type="entry name" value="BLL0215 PROTEIN"/>
    <property type="match status" value="1"/>
</dbReference>
<dbReference type="Pfam" id="PF03703">
    <property type="entry name" value="bPH_2"/>
    <property type="match status" value="1"/>
</dbReference>
<proteinExistence type="predicted"/>
<evidence type="ECO:0000313" key="5">
    <source>
        <dbReference type="Proteomes" id="UP000077066"/>
    </source>
</evidence>
<name>A0A166F5U1_9EURY</name>
<evidence type="ECO:0000313" key="4">
    <source>
        <dbReference type="EMBL" id="KZX17345.1"/>
    </source>
</evidence>
<sequence>MPEEMKGEIIIYRTRPEFFLIYKRIFLVFVLIPLDAYLLYALNTIDDVIIPYVDINLTFYTSLLFLLIILVLLVYTAFLIISWWSEEYIITENRVISKSGIFMRKESNMVASGIQHIEKDDSILERAFNVGSILVHTGNENDKLEIRKVKNPNMLNDLISEINKISKQKEGNFKKSKLPSKEIFDARLSPKNQSNNESFTTNNNMPQASQTSSSTLDSQLNVPHDQIPHIGMYYKNENKDQDKKRNIIKKILHITKKILKSFYEEYIQEPKINHENKPLKLNNSQNVSYIHNNTNINSINEDRSVNKHDNNIYSNINDKHQPNENTENDKEKNYIIKQKKPIKLYPNKYEKQ</sequence>
<feature type="compositionally biased region" description="Basic and acidic residues" evidence="1">
    <location>
        <begin position="317"/>
        <end position="334"/>
    </location>
</feature>
<feature type="region of interest" description="Disordered" evidence="1">
    <location>
        <begin position="300"/>
        <end position="352"/>
    </location>
</feature>
<comment type="caution">
    <text evidence="4">The sequence shown here is derived from an EMBL/GenBank/DDBJ whole genome shotgun (WGS) entry which is preliminary data.</text>
</comment>
<dbReference type="PANTHER" id="PTHR37938:SF1">
    <property type="entry name" value="BLL0215 PROTEIN"/>
    <property type="match status" value="1"/>
</dbReference>
<dbReference type="PATRIC" id="fig|55758.3.peg.236"/>
<reference evidence="4 5" key="1">
    <citation type="submission" date="2016-04" db="EMBL/GenBank/DDBJ databases">
        <title>Genome sequence of Methanobrevibacter filiformis DSM 11501.</title>
        <authorList>
            <person name="Poehlein A."/>
            <person name="Seedorf H."/>
            <person name="Daniel R."/>
        </authorList>
    </citation>
    <scope>NUCLEOTIDE SEQUENCE [LARGE SCALE GENOMIC DNA]</scope>
    <source>
        <strain evidence="4 5">DSM 11501</strain>
    </source>
</reference>
<feature type="transmembrane region" description="Helical" evidence="2">
    <location>
        <begin position="21"/>
        <end position="42"/>
    </location>
</feature>
<keyword evidence="5" id="KW-1185">Reference proteome</keyword>
<feature type="transmembrane region" description="Helical" evidence="2">
    <location>
        <begin position="62"/>
        <end position="84"/>
    </location>
</feature>
<dbReference type="EMBL" id="LWMT01000026">
    <property type="protein sequence ID" value="KZX17345.1"/>
    <property type="molecule type" value="Genomic_DNA"/>
</dbReference>
<dbReference type="STRING" id="55758.MBFIL_02140"/>
<dbReference type="Proteomes" id="UP000077066">
    <property type="component" value="Unassembled WGS sequence"/>
</dbReference>
<evidence type="ECO:0000256" key="2">
    <source>
        <dbReference type="SAM" id="Phobius"/>
    </source>
</evidence>
<gene>
    <name evidence="4" type="ORF">MBFIL_02140</name>
</gene>
<feature type="region of interest" description="Disordered" evidence="1">
    <location>
        <begin position="185"/>
        <end position="222"/>
    </location>
</feature>
<feature type="domain" description="YdbS-like PH" evidence="3">
    <location>
        <begin position="85"/>
        <end position="158"/>
    </location>
</feature>
<dbReference type="InterPro" id="IPR005182">
    <property type="entry name" value="YdbS-like_PH"/>
</dbReference>
<evidence type="ECO:0000256" key="1">
    <source>
        <dbReference type="SAM" id="MobiDB-lite"/>
    </source>
</evidence>
<organism evidence="4 5">
    <name type="scientific">Methanobrevibacter filiformis</name>
    <dbReference type="NCBI Taxonomy" id="55758"/>
    <lineage>
        <taxon>Archaea</taxon>
        <taxon>Methanobacteriati</taxon>
        <taxon>Methanobacteriota</taxon>
        <taxon>Methanomada group</taxon>
        <taxon>Methanobacteria</taxon>
        <taxon>Methanobacteriales</taxon>
        <taxon>Methanobacteriaceae</taxon>
        <taxon>Methanobrevibacter</taxon>
    </lineage>
</organism>